<reference evidence="1" key="2">
    <citation type="journal article" date="2021" name="PeerJ">
        <title>Extensive microbial diversity within the chicken gut microbiome revealed by metagenomics and culture.</title>
        <authorList>
            <person name="Gilroy R."/>
            <person name="Ravi A."/>
            <person name="Getino M."/>
            <person name="Pursley I."/>
            <person name="Horton D.L."/>
            <person name="Alikhan N.F."/>
            <person name="Baker D."/>
            <person name="Gharbi K."/>
            <person name="Hall N."/>
            <person name="Watson M."/>
            <person name="Adriaenssens E.M."/>
            <person name="Foster-Nyarko E."/>
            <person name="Jarju S."/>
            <person name="Secka A."/>
            <person name="Antonio M."/>
            <person name="Oren A."/>
            <person name="Chaudhuri R.R."/>
            <person name="La Ragione R."/>
            <person name="Hildebrand F."/>
            <person name="Pallen M.J."/>
        </authorList>
    </citation>
    <scope>NUCLEOTIDE SEQUENCE</scope>
    <source>
        <strain evidence="1">CHK195-11698</strain>
    </source>
</reference>
<accession>A0A9D1L1A6</accession>
<dbReference type="AlphaFoldDB" id="A0A9D1L1A6"/>
<comment type="caution">
    <text evidence="1">The sequence shown here is derived from an EMBL/GenBank/DDBJ whole genome shotgun (WGS) entry which is preliminary data.</text>
</comment>
<gene>
    <name evidence="1" type="ORF">IAD15_07455</name>
</gene>
<evidence type="ECO:0000313" key="2">
    <source>
        <dbReference type="Proteomes" id="UP000824175"/>
    </source>
</evidence>
<reference evidence="1" key="1">
    <citation type="submission" date="2020-10" db="EMBL/GenBank/DDBJ databases">
        <authorList>
            <person name="Gilroy R."/>
        </authorList>
    </citation>
    <scope>NUCLEOTIDE SEQUENCE</scope>
    <source>
        <strain evidence="1">CHK195-11698</strain>
    </source>
</reference>
<sequence>MFIKVIPNNRGKKGTYYCQLVESYRDHGKIRHRTYLKFGLMNEEQVQLLKAEYAHLLKQPHRRKKE</sequence>
<evidence type="ECO:0000313" key="1">
    <source>
        <dbReference type="EMBL" id="HIU13886.1"/>
    </source>
</evidence>
<protein>
    <submittedName>
        <fullName evidence="1">Uncharacterized protein</fullName>
    </submittedName>
</protein>
<dbReference type="EMBL" id="DVMJ01000062">
    <property type="protein sequence ID" value="HIU13886.1"/>
    <property type="molecule type" value="Genomic_DNA"/>
</dbReference>
<name>A0A9D1L1A6_9FIRM</name>
<proteinExistence type="predicted"/>
<dbReference type="Proteomes" id="UP000824175">
    <property type="component" value="Unassembled WGS sequence"/>
</dbReference>
<organism evidence="1 2">
    <name type="scientific">Candidatus Fimiplasma intestinipullorum</name>
    <dbReference type="NCBI Taxonomy" id="2840825"/>
    <lineage>
        <taxon>Bacteria</taxon>
        <taxon>Bacillati</taxon>
        <taxon>Bacillota</taxon>
        <taxon>Clostridia</taxon>
        <taxon>Eubacteriales</taxon>
        <taxon>Candidatus Fimiplasma</taxon>
    </lineage>
</organism>